<organism evidence="2">
    <name type="scientific">Rhizophora mucronata</name>
    <name type="common">Asiatic mangrove</name>
    <dbReference type="NCBI Taxonomy" id="61149"/>
    <lineage>
        <taxon>Eukaryota</taxon>
        <taxon>Viridiplantae</taxon>
        <taxon>Streptophyta</taxon>
        <taxon>Embryophyta</taxon>
        <taxon>Tracheophyta</taxon>
        <taxon>Spermatophyta</taxon>
        <taxon>Magnoliopsida</taxon>
        <taxon>eudicotyledons</taxon>
        <taxon>Gunneridae</taxon>
        <taxon>Pentapetalae</taxon>
        <taxon>rosids</taxon>
        <taxon>fabids</taxon>
        <taxon>Malpighiales</taxon>
        <taxon>Rhizophoraceae</taxon>
        <taxon>Rhizophora</taxon>
    </lineage>
</organism>
<keyword evidence="1" id="KW-0472">Membrane</keyword>
<feature type="transmembrane region" description="Helical" evidence="1">
    <location>
        <begin position="7"/>
        <end position="29"/>
    </location>
</feature>
<keyword evidence="1" id="KW-1133">Transmembrane helix</keyword>
<accession>A0A2P2QSK5</accession>
<evidence type="ECO:0000313" key="2">
    <source>
        <dbReference type="EMBL" id="MBX69908.1"/>
    </source>
</evidence>
<dbReference type="AlphaFoldDB" id="A0A2P2QSK5"/>
<evidence type="ECO:0000256" key="1">
    <source>
        <dbReference type="SAM" id="Phobius"/>
    </source>
</evidence>
<reference evidence="2" key="1">
    <citation type="submission" date="2018-02" db="EMBL/GenBank/DDBJ databases">
        <title>Rhizophora mucronata_Transcriptome.</title>
        <authorList>
            <person name="Meera S.P."/>
            <person name="Sreeshan A."/>
            <person name="Augustine A."/>
        </authorList>
    </citation>
    <scope>NUCLEOTIDE SEQUENCE</scope>
    <source>
        <tissue evidence="2">Leaf</tissue>
    </source>
</reference>
<protein>
    <submittedName>
        <fullName evidence="2">Uncharacterized protein</fullName>
    </submittedName>
</protein>
<sequence>MFLIEIRYLLALLFCFYFLAIKLMYFLYLADVNLLFCTSDWHWTGTLQQSVFLVLWQYLLKTNGHYLFLL</sequence>
<proteinExistence type="predicted"/>
<dbReference type="EMBL" id="GGEC01089424">
    <property type="protein sequence ID" value="MBX69908.1"/>
    <property type="molecule type" value="Transcribed_RNA"/>
</dbReference>
<keyword evidence="1" id="KW-0812">Transmembrane</keyword>
<name>A0A2P2QSK5_RHIMU</name>